<organism evidence="9 10">
    <name type="scientific">Gonapodya prolifera (strain JEL478)</name>
    <name type="common">Monoblepharis prolifera</name>
    <dbReference type="NCBI Taxonomy" id="1344416"/>
    <lineage>
        <taxon>Eukaryota</taxon>
        <taxon>Fungi</taxon>
        <taxon>Fungi incertae sedis</taxon>
        <taxon>Chytridiomycota</taxon>
        <taxon>Chytridiomycota incertae sedis</taxon>
        <taxon>Monoblepharidomycetes</taxon>
        <taxon>Monoblepharidales</taxon>
        <taxon>Gonapodyaceae</taxon>
        <taxon>Gonapodya</taxon>
    </lineage>
</organism>
<dbReference type="Pfam" id="PF08198">
    <property type="entry name" value="Thymopoietin"/>
    <property type="match status" value="1"/>
</dbReference>
<dbReference type="SMART" id="SM01261">
    <property type="entry name" value="Thymopoietin"/>
    <property type="match status" value="1"/>
</dbReference>
<evidence type="ECO:0000256" key="3">
    <source>
        <dbReference type="ARBA" id="ARBA00022989"/>
    </source>
</evidence>
<dbReference type="OMA" id="WIRNGNI"/>
<feature type="compositionally biased region" description="Basic residues" evidence="6">
    <location>
        <begin position="198"/>
        <end position="215"/>
    </location>
</feature>
<keyword evidence="2 7" id="KW-0812">Transmembrane</keyword>
<protein>
    <recommendedName>
        <fullName evidence="8">LEM-like domain-containing protein</fullName>
    </recommendedName>
</protein>
<dbReference type="GO" id="GO:0034399">
    <property type="term" value="C:nuclear periphery"/>
    <property type="evidence" value="ECO:0007669"/>
    <property type="project" value="TreeGrafter"/>
</dbReference>
<dbReference type="InterPro" id="IPR013146">
    <property type="entry name" value="LEM-like_dom"/>
</dbReference>
<dbReference type="PANTHER" id="PTHR47808">
    <property type="entry name" value="INNER NUCLEAR MEMBRANE PROTEIN HEH2-RELATED"/>
    <property type="match status" value="1"/>
</dbReference>
<sequence>MAAPRRYRSPSKSVDAEAMATYLADDFDPSSLTVTSLKSILTKNNVQIPPTAQKKDAYVRLFNDHITPKKEELKRAASIPVAPVTPPNFTDASEGDGEGRRGRERVAGGSRAGRRREPSNFSSDNPFQSPEATSSAPTTPTRRRRTIASSSSAAPSIEGGSPDRTRRRSRAPSTLEEPNGSSSSAPAAVPEPMPPPRGRARTPGRARSKSTKRRATVAGSSSGNSAPQIDDAPIAPRPSLPHTRPSASQQASEPVATASMPSSGPATVEGMIATAAGSLQWPRKNKTSIPSQPQPTSSHPPPIVSASTSGPPEVRQRPIRPKPEEPKKPILVASAPAPPVANRSSLHPAGSSFSSILDLLFSASVLLLAAICCGLLVHYHSTVLIGYNSTPPNTDIEPPPLEVPGSLWESAAWNPLSRVLPWSLPCPAHAACAQGRVASCDKGYYLSHPSLLTPIAPYLPFPLNQPSCVFDSRAQIEAAEREAAVQALAGRILESVRELVGRAGCGDLPSDTVEVMVEEWEQSGGKPAVTRTRLTGVPLRTTRDHVRAKVVTGGKRAPRGEEFVQLWNEAVERVAYGKKPKGAQKGEKPDPFADLSLHTSHPDQPFTSTLSPLRPWSCTIRRAVGLYLAPTVLVGASLLAGGTYLARLQSRRARMNRVAGDTTQRVLMFLRRAGDTVSRDQLRDEVVAVYVDPEELVEIGPSGTRVTREPPLELRSKQVYAGPTEQDRREFWAKVATMVTGNSNVREEDVMVEGERHEGWKWTGLRGGWSM</sequence>
<feature type="compositionally biased region" description="Low complexity" evidence="6">
    <location>
        <begin position="129"/>
        <end position="140"/>
    </location>
</feature>
<gene>
    <name evidence="9" type="ORF">M427DRAFT_57804</name>
</gene>
<feature type="compositionally biased region" description="Low complexity" evidence="6">
    <location>
        <begin position="147"/>
        <end position="162"/>
    </location>
</feature>
<keyword evidence="4 7" id="KW-0472">Membrane</keyword>
<feature type="compositionally biased region" description="Polar residues" evidence="6">
    <location>
        <begin position="218"/>
        <end position="227"/>
    </location>
</feature>
<dbReference type="GO" id="GO:0071763">
    <property type="term" value="P:nuclear membrane organization"/>
    <property type="evidence" value="ECO:0007669"/>
    <property type="project" value="TreeGrafter"/>
</dbReference>
<evidence type="ECO:0000256" key="6">
    <source>
        <dbReference type="SAM" id="MobiDB-lite"/>
    </source>
</evidence>
<accession>A0A139AC61</accession>
<evidence type="ECO:0000256" key="4">
    <source>
        <dbReference type="ARBA" id="ARBA00023136"/>
    </source>
</evidence>
<evidence type="ECO:0000256" key="1">
    <source>
        <dbReference type="ARBA" id="ARBA00004126"/>
    </source>
</evidence>
<reference evidence="9 10" key="1">
    <citation type="journal article" date="2015" name="Genome Biol. Evol.">
        <title>Phylogenomic analyses indicate that early fungi evolved digesting cell walls of algal ancestors of land plants.</title>
        <authorList>
            <person name="Chang Y."/>
            <person name="Wang S."/>
            <person name="Sekimoto S."/>
            <person name="Aerts A.L."/>
            <person name="Choi C."/>
            <person name="Clum A."/>
            <person name="LaButti K.M."/>
            <person name="Lindquist E.A."/>
            <person name="Yee Ngan C."/>
            <person name="Ohm R.A."/>
            <person name="Salamov A.A."/>
            <person name="Grigoriev I.V."/>
            <person name="Spatafora J.W."/>
            <person name="Berbee M.L."/>
        </authorList>
    </citation>
    <scope>NUCLEOTIDE SEQUENCE [LARGE SCALE GENOMIC DNA]</scope>
    <source>
        <strain evidence="9 10">JEL478</strain>
    </source>
</reference>
<dbReference type="STRING" id="1344416.A0A139AC61"/>
<feature type="region of interest" description="Disordered" evidence="6">
    <location>
        <begin position="578"/>
        <end position="609"/>
    </location>
</feature>
<evidence type="ECO:0000256" key="5">
    <source>
        <dbReference type="ARBA" id="ARBA00023242"/>
    </source>
</evidence>
<keyword evidence="3 7" id="KW-1133">Transmembrane helix</keyword>
<dbReference type="Proteomes" id="UP000070544">
    <property type="component" value="Unassembled WGS sequence"/>
</dbReference>
<feature type="region of interest" description="Disordered" evidence="6">
    <location>
        <begin position="72"/>
        <end position="267"/>
    </location>
</feature>
<proteinExistence type="predicted"/>
<dbReference type="EMBL" id="KQ965770">
    <property type="protein sequence ID" value="KXS14318.1"/>
    <property type="molecule type" value="Genomic_DNA"/>
</dbReference>
<evidence type="ECO:0000259" key="8">
    <source>
        <dbReference type="PROSITE" id="PS50955"/>
    </source>
</evidence>
<keyword evidence="5" id="KW-0539">Nucleus</keyword>
<dbReference type="GO" id="GO:0003682">
    <property type="term" value="F:chromatin binding"/>
    <property type="evidence" value="ECO:0007669"/>
    <property type="project" value="InterPro"/>
</dbReference>
<name>A0A139AC61_GONPJ</name>
<dbReference type="CDD" id="cd12935">
    <property type="entry name" value="LEM_like"/>
    <property type="match status" value="1"/>
</dbReference>
<evidence type="ECO:0000313" key="10">
    <source>
        <dbReference type="Proteomes" id="UP000070544"/>
    </source>
</evidence>
<feature type="domain" description="LEM-like" evidence="8">
    <location>
        <begin position="26"/>
        <end position="69"/>
    </location>
</feature>
<dbReference type="GO" id="GO:0003677">
    <property type="term" value="F:DNA binding"/>
    <property type="evidence" value="ECO:0007669"/>
    <property type="project" value="InterPro"/>
</dbReference>
<evidence type="ECO:0000256" key="2">
    <source>
        <dbReference type="ARBA" id="ARBA00022692"/>
    </source>
</evidence>
<feature type="region of interest" description="Disordered" evidence="6">
    <location>
        <begin position="279"/>
        <end position="330"/>
    </location>
</feature>
<evidence type="ECO:0000313" key="9">
    <source>
        <dbReference type="EMBL" id="KXS14318.1"/>
    </source>
</evidence>
<feature type="compositionally biased region" description="Low complexity" evidence="6">
    <location>
        <begin position="176"/>
        <end position="188"/>
    </location>
</feature>
<dbReference type="Pfam" id="PF09402">
    <property type="entry name" value="MSC"/>
    <property type="match status" value="1"/>
</dbReference>
<dbReference type="AlphaFoldDB" id="A0A139AC61"/>
<dbReference type="InterPro" id="IPR044780">
    <property type="entry name" value="Heh2/Src1"/>
</dbReference>
<dbReference type="PROSITE" id="PS50955">
    <property type="entry name" value="LEM_LIKE"/>
    <property type="match status" value="1"/>
</dbReference>
<dbReference type="OrthoDB" id="2503928at2759"/>
<comment type="subcellular location">
    <subcellularLocation>
        <location evidence="1">Nucleus membrane</location>
    </subcellularLocation>
</comment>
<dbReference type="PANTHER" id="PTHR47808:SF2">
    <property type="entry name" value="LEM DOMAIN-CONTAINING PROTEIN 2"/>
    <property type="match status" value="1"/>
</dbReference>
<feature type="compositionally biased region" description="Basic and acidic residues" evidence="6">
    <location>
        <begin position="97"/>
        <end position="106"/>
    </location>
</feature>
<dbReference type="Gene3D" id="1.10.720.40">
    <property type="match status" value="1"/>
</dbReference>
<keyword evidence="10" id="KW-1185">Reference proteome</keyword>
<dbReference type="InterPro" id="IPR018996">
    <property type="entry name" value="Man1/Src1-like_C"/>
</dbReference>
<dbReference type="GO" id="GO:0005637">
    <property type="term" value="C:nuclear inner membrane"/>
    <property type="evidence" value="ECO:0007669"/>
    <property type="project" value="InterPro"/>
</dbReference>
<dbReference type="InterPro" id="IPR011015">
    <property type="entry name" value="LEM/LEM-like_dom_sf"/>
</dbReference>
<evidence type="ECO:0000256" key="7">
    <source>
        <dbReference type="SAM" id="Phobius"/>
    </source>
</evidence>
<dbReference type="SUPFAM" id="SSF63451">
    <property type="entry name" value="LEM domain"/>
    <property type="match status" value="1"/>
</dbReference>
<dbReference type="GO" id="GO:0005783">
    <property type="term" value="C:endoplasmic reticulum"/>
    <property type="evidence" value="ECO:0007669"/>
    <property type="project" value="TreeGrafter"/>
</dbReference>
<feature type="compositionally biased region" description="Low complexity" evidence="6">
    <location>
        <begin position="287"/>
        <end position="297"/>
    </location>
</feature>
<feature type="transmembrane region" description="Helical" evidence="7">
    <location>
        <begin position="624"/>
        <end position="646"/>
    </location>
</feature>
<feature type="compositionally biased region" description="Polar residues" evidence="6">
    <location>
        <begin position="119"/>
        <end position="128"/>
    </location>
</feature>